<proteinExistence type="predicted"/>
<sequence length="161" mass="16878">QPLATSSSGHGRSRICPVVALTGHEADDLLAVAQAHPHALPVGRVGLLGLADEVLDDDALELGAAESGAQLGRRWLGPALPVHLVQAPNSRLLPCSATVTLPLASRNATLSHPVLRLATTGLRPPLIGAGYKEVPPSPLDWPHCRPTAARQVQKTLILPRK</sequence>
<reference evidence="1" key="1">
    <citation type="submission" date="2025-08" db="UniProtKB">
        <authorList>
            <consortium name="Ensembl"/>
        </authorList>
    </citation>
    <scope>IDENTIFICATION</scope>
</reference>
<dbReference type="AlphaFoldDB" id="A0A8B9NS31"/>
<keyword evidence="2" id="KW-1185">Reference proteome</keyword>
<name>A0A8B9NS31_APTOW</name>
<evidence type="ECO:0000313" key="2">
    <source>
        <dbReference type="Proteomes" id="UP000694424"/>
    </source>
</evidence>
<dbReference type="Ensembl" id="ENSAOWT00000001352.1">
    <property type="protein sequence ID" value="ENSAOWP00000001196.1"/>
    <property type="gene ID" value="ENSAOWG00000000861.1"/>
</dbReference>
<organism evidence="1 2">
    <name type="scientific">Apteryx owenii</name>
    <name type="common">Little spotted kiwi</name>
    <dbReference type="NCBI Taxonomy" id="8824"/>
    <lineage>
        <taxon>Eukaryota</taxon>
        <taxon>Metazoa</taxon>
        <taxon>Chordata</taxon>
        <taxon>Craniata</taxon>
        <taxon>Vertebrata</taxon>
        <taxon>Euteleostomi</taxon>
        <taxon>Archelosauria</taxon>
        <taxon>Archosauria</taxon>
        <taxon>Dinosauria</taxon>
        <taxon>Saurischia</taxon>
        <taxon>Theropoda</taxon>
        <taxon>Coelurosauria</taxon>
        <taxon>Aves</taxon>
        <taxon>Palaeognathae</taxon>
        <taxon>Apterygiformes</taxon>
        <taxon>Apterygidae</taxon>
        <taxon>Apteryx</taxon>
    </lineage>
</organism>
<evidence type="ECO:0000313" key="1">
    <source>
        <dbReference type="Ensembl" id="ENSAOWP00000001196.1"/>
    </source>
</evidence>
<dbReference type="Proteomes" id="UP000694424">
    <property type="component" value="Unplaced"/>
</dbReference>
<accession>A0A8B9NS31</accession>
<protein>
    <submittedName>
        <fullName evidence="1">Uncharacterized protein</fullName>
    </submittedName>
</protein>
<reference evidence="1" key="2">
    <citation type="submission" date="2025-09" db="UniProtKB">
        <authorList>
            <consortium name="Ensembl"/>
        </authorList>
    </citation>
    <scope>IDENTIFICATION</scope>
</reference>